<dbReference type="Pfam" id="PF03129">
    <property type="entry name" value="HGTP_anticodon"/>
    <property type="match status" value="1"/>
</dbReference>
<dbReference type="Gene3D" id="3.40.50.800">
    <property type="entry name" value="Anticodon-binding domain"/>
    <property type="match status" value="1"/>
</dbReference>
<reference evidence="13 14" key="1">
    <citation type="submission" date="2020-04" db="EMBL/GenBank/DDBJ databases">
        <title>Genome sequence of Altibacter aquimarinus strain ALE3EI.</title>
        <authorList>
            <person name="Oh H.-M."/>
            <person name="Jang D."/>
        </authorList>
    </citation>
    <scope>NUCLEOTIDE SEQUENCE [LARGE SCALE GENOMIC DNA]</scope>
    <source>
        <strain evidence="13 14">ALE3EI</strain>
    </source>
</reference>
<evidence type="ECO:0000256" key="1">
    <source>
        <dbReference type="ARBA" id="ARBA00008226"/>
    </source>
</evidence>
<feature type="binding site" evidence="11">
    <location>
        <position position="149"/>
    </location>
    <ligand>
        <name>L-histidine</name>
        <dbReference type="ChEBI" id="CHEBI:57595"/>
    </ligand>
</feature>
<feature type="binding site" evidence="11">
    <location>
        <position position="295"/>
    </location>
    <ligand>
        <name>L-histidine</name>
        <dbReference type="ChEBI" id="CHEBI:57595"/>
    </ligand>
</feature>
<dbReference type="AlphaFoldDB" id="A0A7G8PW42"/>
<dbReference type="InterPro" id="IPR006195">
    <property type="entry name" value="aa-tRNA-synth_II"/>
</dbReference>
<dbReference type="SUPFAM" id="SSF55681">
    <property type="entry name" value="Class II aaRS and biotin synthetases"/>
    <property type="match status" value="1"/>
</dbReference>
<dbReference type="CDD" id="cd00773">
    <property type="entry name" value="HisRS-like_core"/>
    <property type="match status" value="1"/>
</dbReference>
<dbReference type="GO" id="GO:0004821">
    <property type="term" value="F:histidine-tRNA ligase activity"/>
    <property type="evidence" value="ECO:0007669"/>
    <property type="project" value="UniProtKB-UniRule"/>
</dbReference>
<dbReference type="HAMAP" id="MF_00127">
    <property type="entry name" value="His_tRNA_synth"/>
    <property type="match status" value="1"/>
</dbReference>
<dbReference type="InterPro" id="IPR041715">
    <property type="entry name" value="HisRS-like_core"/>
</dbReference>
<evidence type="ECO:0000313" key="14">
    <source>
        <dbReference type="Proteomes" id="UP000515514"/>
    </source>
</evidence>
<protein>
    <recommendedName>
        <fullName evidence="10">Histidine--tRNA ligase</fullName>
        <ecNumber evidence="10">6.1.1.21</ecNumber>
    </recommendedName>
    <alternativeName>
        <fullName evidence="10">Histidyl-tRNA synthetase</fullName>
        <shortName evidence="10">HisRS</shortName>
    </alternativeName>
</protein>
<evidence type="ECO:0000256" key="9">
    <source>
        <dbReference type="ARBA" id="ARBA00047639"/>
    </source>
</evidence>
<comment type="similarity">
    <text evidence="1 10">Belongs to the class-II aminoacyl-tRNA synthetase family.</text>
</comment>
<evidence type="ECO:0000256" key="11">
    <source>
        <dbReference type="PIRSR" id="PIRSR001549-1"/>
    </source>
</evidence>
<evidence type="ECO:0000256" key="7">
    <source>
        <dbReference type="ARBA" id="ARBA00022917"/>
    </source>
</evidence>
<proteinExistence type="inferred from homology"/>
<dbReference type="SUPFAM" id="SSF52954">
    <property type="entry name" value="Class II aaRS ABD-related"/>
    <property type="match status" value="1"/>
</dbReference>
<keyword evidence="4 10" id="KW-0436">Ligase</keyword>
<dbReference type="GO" id="GO:0005737">
    <property type="term" value="C:cytoplasm"/>
    <property type="evidence" value="ECO:0007669"/>
    <property type="project" value="UniProtKB-SubCell"/>
</dbReference>
<evidence type="ECO:0000256" key="10">
    <source>
        <dbReference type="HAMAP-Rule" id="MF_00127"/>
    </source>
</evidence>
<dbReference type="InterPro" id="IPR036621">
    <property type="entry name" value="Anticodon-bd_dom_sf"/>
</dbReference>
<organism evidence="13 14">
    <name type="scientific">Constantimarinum furrinae</name>
    <dbReference type="NCBI Taxonomy" id="2562285"/>
    <lineage>
        <taxon>Bacteria</taxon>
        <taxon>Pseudomonadati</taxon>
        <taxon>Bacteroidota</taxon>
        <taxon>Flavobacteriia</taxon>
        <taxon>Flavobacteriales</taxon>
        <taxon>Flavobacteriaceae</taxon>
        <taxon>Altibacter/Constantimarinum group</taxon>
        <taxon>Constantimarinum</taxon>
    </lineage>
</organism>
<name>A0A7G8PW42_9FLAO</name>
<keyword evidence="14" id="KW-1185">Reference proteome</keyword>
<dbReference type="KEGG" id="alti:ALE3EI_2011"/>
<comment type="catalytic activity">
    <reaction evidence="9 10">
        <text>tRNA(His) + L-histidine + ATP = L-histidyl-tRNA(His) + AMP + diphosphate + H(+)</text>
        <dbReference type="Rhea" id="RHEA:17313"/>
        <dbReference type="Rhea" id="RHEA-COMP:9665"/>
        <dbReference type="Rhea" id="RHEA-COMP:9689"/>
        <dbReference type="ChEBI" id="CHEBI:15378"/>
        <dbReference type="ChEBI" id="CHEBI:30616"/>
        <dbReference type="ChEBI" id="CHEBI:33019"/>
        <dbReference type="ChEBI" id="CHEBI:57595"/>
        <dbReference type="ChEBI" id="CHEBI:78442"/>
        <dbReference type="ChEBI" id="CHEBI:78527"/>
        <dbReference type="ChEBI" id="CHEBI:456215"/>
        <dbReference type="EC" id="6.1.1.21"/>
    </reaction>
</comment>
<dbReference type="InterPro" id="IPR045864">
    <property type="entry name" value="aa-tRNA-synth_II/BPL/LPL"/>
</dbReference>
<accession>A0A7G8PW42</accession>
<dbReference type="PANTHER" id="PTHR11476">
    <property type="entry name" value="HISTIDYL-TRNA SYNTHETASE"/>
    <property type="match status" value="1"/>
</dbReference>
<feature type="binding site" evidence="11">
    <location>
        <position position="131"/>
    </location>
    <ligand>
        <name>L-histidine</name>
        <dbReference type="ChEBI" id="CHEBI:57595"/>
    </ligand>
</feature>
<feature type="binding site" evidence="11">
    <location>
        <position position="145"/>
    </location>
    <ligand>
        <name>L-histidine</name>
        <dbReference type="ChEBI" id="CHEBI:57595"/>
    </ligand>
</feature>
<evidence type="ECO:0000256" key="3">
    <source>
        <dbReference type="ARBA" id="ARBA00022490"/>
    </source>
</evidence>
<dbReference type="GO" id="GO:0006427">
    <property type="term" value="P:histidyl-tRNA aminoacylation"/>
    <property type="evidence" value="ECO:0007669"/>
    <property type="project" value="UniProtKB-UniRule"/>
</dbReference>
<dbReference type="PIRSF" id="PIRSF001549">
    <property type="entry name" value="His-tRNA_synth"/>
    <property type="match status" value="1"/>
</dbReference>
<dbReference type="EC" id="6.1.1.21" evidence="10"/>
<dbReference type="Proteomes" id="UP000515514">
    <property type="component" value="Chromosome"/>
</dbReference>
<dbReference type="FunFam" id="3.30.930.10:FF:000093">
    <property type="entry name" value="Histidine--tRNA ligase"/>
    <property type="match status" value="1"/>
</dbReference>
<keyword evidence="7 10" id="KW-0648">Protein biosynthesis</keyword>
<gene>
    <name evidence="10" type="primary">hisS</name>
    <name evidence="13" type="ORF">ALE3EI_2011</name>
</gene>
<keyword evidence="3 10" id="KW-0963">Cytoplasm</keyword>
<feature type="binding site" evidence="11">
    <location>
        <begin position="299"/>
        <end position="300"/>
    </location>
    <ligand>
        <name>L-histidine</name>
        <dbReference type="ChEBI" id="CHEBI:57595"/>
    </ligand>
</feature>
<dbReference type="NCBIfam" id="TIGR00442">
    <property type="entry name" value="hisS"/>
    <property type="match status" value="1"/>
</dbReference>
<keyword evidence="8 10" id="KW-0030">Aminoacyl-tRNA synthetase</keyword>
<evidence type="ECO:0000259" key="12">
    <source>
        <dbReference type="PROSITE" id="PS50862"/>
    </source>
</evidence>
<sequence length="456" mass="51168">MKKPGIPKGTRDFSPQEVLKRNYIMQTIKDCFTTYGFQPIETPSFENSDTLMGKYGEEGDRLIFKILNSGDYLSKVNEELYAARDSNKLTSKISEKALRYDLTVPFARYVVQHQNEIEFPFKRYQIQPVWRADRPQKGRFREFFQCDADVVGSTSLWQEVELVQLYDAVFSKLNLNGVVIKLNNRKILSGIAQVIGAEDKLIDFTVALDKLDKIGEEGVKKEMREKGVSEDAIKKVQPLFDSVGDASQKLDMLRELLGTSETGLQGVSELEFITKTIKNLGLQTATLEIDVTLARGLNYYTGAIFEVAAPFEVKMGSIGGGGRYDDLTGIFGLKNMSGVGISFGLDRIYLVLEELHLFPETVSENTKVLFINFGEHEALYAMKAITKLRQQGIPAELYPDTAKMGKQMGHADKRNIPYVVLAGEAEMSAQTYTLKNMKTGDQEQLDLKALSGRLGY</sequence>
<dbReference type="EMBL" id="CP052909">
    <property type="protein sequence ID" value="QNJ98558.1"/>
    <property type="molecule type" value="Genomic_DNA"/>
</dbReference>
<evidence type="ECO:0000256" key="5">
    <source>
        <dbReference type="ARBA" id="ARBA00022741"/>
    </source>
</evidence>
<dbReference type="InterPro" id="IPR015807">
    <property type="entry name" value="His-tRNA-ligase"/>
</dbReference>
<dbReference type="PANTHER" id="PTHR11476:SF7">
    <property type="entry name" value="HISTIDINE--TRNA LIGASE"/>
    <property type="match status" value="1"/>
</dbReference>
<dbReference type="GO" id="GO:0005524">
    <property type="term" value="F:ATP binding"/>
    <property type="evidence" value="ECO:0007669"/>
    <property type="project" value="UniProtKB-UniRule"/>
</dbReference>
<keyword evidence="5 10" id="KW-0547">Nucleotide-binding</keyword>
<dbReference type="Pfam" id="PF13393">
    <property type="entry name" value="tRNA-synt_His"/>
    <property type="match status" value="2"/>
</dbReference>
<feature type="binding site" evidence="11">
    <location>
        <begin position="101"/>
        <end position="103"/>
    </location>
    <ligand>
        <name>L-histidine</name>
        <dbReference type="ChEBI" id="CHEBI:57595"/>
    </ligand>
</feature>
<dbReference type="Gene3D" id="3.30.930.10">
    <property type="entry name" value="Bira Bifunctional Protein, Domain 2"/>
    <property type="match status" value="1"/>
</dbReference>
<keyword evidence="6 10" id="KW-0067">ATP-binding</keyword>
<evidence type="ECO:0000256" key="6">
    <source>
        <dbReference type="ARBA" id="ARBA00022840"/>
    </source>
</evidence>
<dbReference type="RefSeq" id="WP_186988299.1">
    <property type="nucleotide sequence ID" value="NZ_CP052909.1"/>
</dbReference>
<dbReference type="PROSITE" id="PS50862">
    <property type="entry name" value="AA_TRNA_LIGASE_II"/>
    <property type="match status" value="1"/>
</dbReference>
<evidence type="ECO:0000256" key="2">
    <source>
        <dbReference type="ARBA" id="ARBA00011738"/>
    </source>
</evidence>
<dbReference type="CDD" id="cd00859">
    <property type="entry name" value="HisRS_anticodon"/>
    <property type="match status" value="1"/>
</dbReference>
<dbReference type="InterPro" id="IPR004154">
    <property type="entry name" value="Anticodon-bd"/>
</dbReference>
<comment type="subcellular location">
    <subcellularLocation>
        <location evidence="10">Cytoplasm</location>
    </subcellularLocation>
</comment>
<dbReference type="InterPro" id="IPR004516">
    <property type="entry name" value="HisRS/HisZ"/>
</dbReference>
<feature type="domain" description="Aminoacyl-transfer RNA synthetases class-II family profile" evidence="12">
    <location>
        <begin position="1"/>
        <end position="394"/>
    </location>
</feature>
<evidence type="ECO:0000256" key="4">
    <source>
        <dbReference type="ARBA" id="ARBA00022598"/>
    </source>
</evidence>
<dbReference type="InterPro" id="IPR033656">
    <property type="entry name" value="HisRS_anticodon"/>
</dbReference>
<evidence type="ECO:0000256" key="8">
    <source>
        <dbReference type="ARBA" id="ARBA00023146"/>
    </source>
</evidence>
<comment type="subunit">
    <text evidence="2 10">Homodimer.</text>
</comment>
<evidence type="ECO:0000313" key="13">
    <source>
        <dbReference type="EMBL" id="QNJ98558.1"/>
    </source>
</evidence>